<dbReference type="PANTHER" id="PTHR43004:SF19">
    <property type="entry name" value="BINDING MONOOXYGENASE, PUTATIVE (JCVI)-RELATED"/>
    <property type="match status" value="1"/>
</dbReference>
<keyword evidence="3" id="KW-0274">FAD</keyword>
<dbReference type="Gene3D" id="3.30.70.2450">
    <property type="match status" value="1"/>
</dbReference>
<evidence type="ECO:0000256" key="1">
    <source>
        <dbReference type="ARBA" id="ARBA00001974"/>
    </source>
</evidence>
<accession>A0ABR6BD10</accession>
<evidence type="ECO:0000256" key="2">
    <source>
        <dbReference type="ARBA" id="ARBA00022630"/>
    </source>
</evidence>
<dbReference type="PANTHER" id="PTHR43004">
    <property type="entry name" value="TRK SYSTEM POTASSIUM UPTAKE PROTEIN"/>
    <property type="match status" value="1"/>
</dbReference>
<evidence type="ECO:0000256" key="3">
    <source>
        <dbReference type="ARBA" id="ARBA00022827"/>
    </source>
</evidence>
<name>A0ABR6BD10_9PSEU</name>
<dbReference type="Proteomes" id="UP000517916">
    <property type="component" value="Unassembled WGS sequence"/>
</dbReference>
<reference evidence="5 6" key="1">
    <citation type="submission" date="2020-08" db="EMBL/GenBank/DDBJ databases">
        <title>Genomic Encyclopedia of Archaeal and Bacterial Type Strains, Phase II (KMG-II): from individual species to whole genera.</title>
        <authorList>
            <person name="Goeker M."/>
        </authorList>
    </citation>
    <scope>NUCLEOTIDE SEQUENCE [LARGE SCALE GENOMIC DNA]</scope>
    <source>
        <strain evidence="5 6">DSM 43850</strain>
    </source>
</reference>
<dbReference type="Gene3D" id="3.50.50.60">
    <property type="entry name" value="FAD/NAD(P)-binding domain"/>
    <property type="match status" value="1"/>
</dbReference>
<evidence type="ECO:0000313" key="5">
    <source>
        <dbReference type="EMBL" id="MBA8924767.1"/>
    </source>
</evidence>
<comment type="cofactor">
    <cofactor evidence="1">
        <name>FAD</name>
        <dbReference type="ChEBI" id="CHEBI:57692"/>
    </cofactor>
</comment>
<comment type="caution">
    <text evidence="5">The sequence shown here is derived from an EMBL/GenBank/DDBJ whole genome shotgun (WGS) entry which is preliminary data.</text>
</comment>
<dbReference type="InterPro" id="IPR036188">
    <property type="entry name" value="FAD/NAD-bd_sf"/>
</dbReference>
<dbReference type="InterPro" id="IPR050641">
    <property type="entry name" value="RIFMO-like"/>
</dbReference>
<evidence type="ECO:0000259" key="4">
    <source>
        <dbReference type="Pfam" id="PF01494"/>
    </source>
</evidence>
<dbReference type="PRINTS" id="PR00420">
    <property type="entry name" value="RNGMNOXGNASE"/>
</dbReference>
<gene>
    <name evidence="5" type="ORF">BC739_001964</name>
</gene>
<organism evidence="5 6">
    <name type="scientific">Kutzneria viridogrisea</name>
    <dbReference type="NCBI Taxonomy" id="47990"/>
    <lineage>
        <taxon>Bacteria</taxon>
        <taxon>Bacillati</taxon>
        <taxon>Actinomycetota</taxon>
        <taxon>Actinomycetes</taxon>
        <taxon>Pseudonocardiales</taxon>
        <taxon>Pseudonocardiaceae</taxon>
        <taxon>Kutzneria</taxon>
    </lineage>
</organism>
<proteinExistence type="predicted"/>
<sequence length="516" mass="55027">MIADVVIAGAGPNGLALACELALAGVRPIVLERLPEPSDEPKANGMIGQVVRLVDRRGLYERLSGSAEPPLPNSAYFMFGALFLDLSLLDQSPLYVLPAAQQHLVRVLAERALELGAEIRSGHELTGLAQDEDGVTLEVTGPDGPYRLRTRYHVGAEGARSVTRKQAGIGFPGVSYDRTTLRTAHATVPAEWINPATGALEVPGHGTVLPFLSHRTERGGFAYAPLPGQSPTITTTEWDQPESDEPMSLDELRASVRRVLGVDVPLGPPEGDGPHLLRRRNKGNTRVADRFRSGRVFLVGDAAHIYVAGGAGLNLGMQDAVNLGWKLAAVLRGTAPDGLLDTYESERRQAAERTIVFAGAQQALVAPGDDVTALRQLFTELLGDKQSVQRIADLMSGTDIRYDMGLPDPHPLVGWFAPDLDLHTADGPVRLTELCRTGRPLLLDLTGGDAVPGLGEQVDVVSARSLTPIDATALLIRPDSYVAWACSAPQLDLAELTGAASRWFGSPALHRSQAGG</sequence>
<feature type="domain" description="FAD-binding" evidence="4">
    <location>
        <begin position="3"/>
        <end position="356"/>
    </location>
</feature>
<dbReference type="Pfam" id="PF21274">
    <property type="entry name" value="Rng_hyd_C"/>
    <property type="match status" value="1"/>
</dbReference>
<dbReference type="Gene3D" id="3.40.30.120">
    <property type="match status" value="1"/>
</dbReference>
<dbReference type="Pfam" id="PF01494">
    <property type="entry name" value="FAD_binding_3"/>
    <property type="match status" value="1"/>
</dbReference>
<evidence type="ECO:0000313" key="6">
    <source>
        <dbReference type="Proteomes" id="UP000517916"/>
    </source>
</evidence>
<dbReference type="InterPro" id="IPR002938">
    <property type="entry name" value="FAD-bd"/>
</dbReference>
<keyword evidence="2" id="KW-0285">Flavoprotein</keyword>
<keyword evidence="6" id="KW-1185">Reference proteome</keyword>
<dbReference type="SUPFAM" id="SSF51905">
    <property type="entry name" value="FAD/NAD(P)-binding domain"/>
    <property type="match status" value="1"/>
</dbReference>
<protein>
    <submittedName>
        <fullName evidence="5">2-polyprenyl-6-methoxyphenol hydroxylase-like FAD-dependent oxidoreductase</fullName>
    </submittedName>
</protein>
<dbReference type="EMBL" id="JACJID010000001">
    <property type="protein sequence ID" value="MBA8924767.1"/>
    <property type="molecule type" value="Genomic_DNA"/>
</dbReference>
<dbReference type="RefSeq" id="WP_182836928.1">
    <property type="nucleotide sequence ID" value="NZ_BAAABQ010000001.1"/>
</dbReference>